<sequence>DMDSSEDGATGGISMPTARTRLGLNMKKAVQQASGSSGISPRGVIPQVKSKAPPSLTRMRMLLRLQKMKGSQLSIDKDNEAAKKHQEEQEKAKKSRTSTCLGSSCWSSCF</sequence>
<feature type="region of interest" description="Disordered" evidence="1">
    <location>
        <begin position="69"/>
        <end position="101"/>
    </location>
</feature>
<keyword evidence="3" id="KW-1185">Reference proteome</keyword>
<evidence type="ECO:0000313" key="3">
    <source>
        <dbReference type="Proteomes" id="UP001497623"/>
    </source>
</evidence>
<gene>
    <name evidence="2" type="ORF">MNOR_LOCUS13717</name>
</gene>
<organism evidence="2 3">
    <name type="scientific">Meganyctiphanes norvegica</name>
    <name type="common">Northern krill</name>
    <name type="synonym">Thysanopoda norvegica</name>
    <dbReference type="NCBI Taxonomy" id="48144"/>
    <lineage>
        <taxon>Eukaryota</taxon>
        <taxon>Metazoa</taxon>
        <taxon>Ecdysozoa</taxon>
        <taxon>Arthropoda</taxon>
        <taxon>Crustacea</taxon>
        <taxon>Multicrustacea</taxon>
        <taxon>Malacostraca</taxon>
        <taxon>Eumalacostraca</taxon>
        <taxon>Eucarida</taxon>
        <taxon>Euphausiacea</taxon>
        <taxon>Euphausiidae</taxon>
        <taxon>Meganyctiphanes</taxon>
    </lineage>
</organism>
<proteinExistence type="predicted"/>
<dbReference type="Proteomes" id="UP001497623">
    <property type="component" value="Unassembled WGS sequence"/>
</dbReference>
<dbReference type="AlphaFoldDB" id="A0AAV2QKA4"/>
<accession>A0AAV2QKA4</accession>
<evidence type="ECO:0000313" key="2">
    <source>
        <dbReference type="EMBL" id="CAL4089139.1"/>
    </source>
</evidence>
<feature type="compositionally biased region" description="Basic and acidic residues" evidence="1">
    <location>
        <begin position="75"/>
        <end position="92"/>
    </location>
</feature>
<name>A0AAV2QKA4_MEGNR</name>
<comment type="caution">
    <text evidence="2">The sequence shown here is derived from an EMBL/GenBank/DDBJ whole genome shotgun (WGS) entry which is preliminary data.</text>
</comment>
<dbReference type="EMBL" id="CAXKWB010007967">
    <property type="protein sequence ID" value="CAL4089139.1"/>
    <property type="molecule type" value="Genomic_DNA"/>
</dbReference>
<feature type="region of interest" description="Disordered" evidence="1">
    <location>
        <begin position="31"/>
        <end position="53"/>
    </location>
</feature>
<protein>
    <submittedName>
        <fullName evidence="2">Uncharacterized protein</fullName>
    </submittedName>
</protein>
<feature type="non-terminal residue" evidence="2">
    <location>
        <position position="1"/>
    </location>
</feature>
<evidence type="ECO:0000256" key="1">
    <source>
        <dbReference type="SAM" id="MobiDB-lite"/>
    </source>
</evidence>
<reference evidence="2 3" key="1">
    <citation type="submission" date="2024-05" db="EMBL/GenBank/DDBJ databases">
        <authorList>
            <person name="Wallberg A."/>
        </authorList>
    </citation>
    <scope>NUCLEOTIDE SEQUENCE [LARGE SCALE GENOMIC DNA]</scope>
</reference>